<dbReference type="EMBL" id="UYRT01028605">
    <property type="protein sequence ID" value="VDK68017.1"/>
    <property type="molecule type" value="Genomic_DNA"/>
</dbReference>
<proteinExistence type="predicted"/>
<evidence type="ECO:0000313" key="1">
    <source>
        <dbReference type="EMBL" id="VDK68017.1"/>
    </source>
</evidence>
<protein>
    <submittedName>
        <fullName evidence="1 3">Uncharacterized protein</fullName>
    </submittedName>
</protein>
<reference evidence="3" key="1">
    <citation type="submission" date="2016-06" db="UniProtKB">
        <authorList>
            <consortium name="WormBaseParasite"/>
        </authorList>
    </citation>
    <scope>IDENTIFICATION</scope>
</reference>
<gene>
    <name evidence="1" type="ORF">GPUH_LOCUS9084</name>
</gene>
<keyword evidence="2" id="KW-1185">Reference proteome</keyword>
<name>A0A183DK42_9BILA</name>
<dbReference type="Proteomes" id="UP000271098">
    <property type="component" value="Unassembled WGS sequence"/>
</dbReference>
<accession>A0A183DK42</accession>
<sequence length="129" mass="14453">MCAETMRRKNASSQILVIKQECLINARLKKLNNNKLLVYTIFGANFTISLDSNEEYDGAASENSRKRYKAPRTMGSGFKVLRNAVLSATYRRTILGNTLLSSRTNETIANCYFFGAATSNDLQTALFNH</sequence>
<organism evidence="3">
    <name type="scientific">Gongylonema pulchrum</name>
    <dbReference type="NCBI Taxonomy" id="637853"/>
    <lineage>
        <taxon>Eukaryota</taxon>
        <taxon>Metazoa</taxon>
        <taxon>Ecdysozoa</taxon>
        <taxon>Nematoda</taxon>
        <taxon>Chromadorea</taxon>
        <taxon>Rhabditida</taxon>
        <taxon>Spirurina</taxon>
        <taxon>Spiruromorpha</taxon>
        <taxon>Spiruroidea</taxon>
        <taxon>Gongylonematidae</taxon>
        <taxon>Gongylonema</taxon>
    </lineage>
</organism>
<evidence type="ECO:0000313" key="3">
    <source>
        <dbReference type="WBParaSite" id="GPUH_0000909301-mRNA-1"/>
    </source>
</evidence>
<dbReference type="AlphaFoldDB" id="A0A183DK42"/>
<reference evidence="1 2" key="2">
    <citation type="submission" date="2018-11" db="EMBL/GenBank/DDBJ databases">
        <authorList>
            <consortium name="Pathogen Informatics"/>
        </authorList>
    </citation>
    <scope>NUCLEOTIDE SEQUENCE [LARGE SCALE GENOMIC DNA]</scope>
</reference>
<evidence type="ECO:0000313" key="2">
    <source>
        <dbReference type="Proteomes" id="UP000271098"/>
    </source>
</evidence>
<dbReference type="WBParaSite" id="GPUH_0000909301-mRNA-1">
    <property type="protein sequence ID" value="GPUH_0000909301-mRNA-1"/>
    <property type="gene ID" value="GPUH_0000909301"/>
</dbReference>